<reference evidence="2" key="1">
    <citation type="submission" date="2020-10" db="EMBL/GenBank/DDBJ databases">
        <authorList>
            <person name="Gilroy R."/>
        </authorList>
    </citation>
    <scope>NUCLEOTIDE SEQUENCE</scope>
    <source>
        <strain evidence="2">ChiW17-6978</strain>
    </source>
</reference>
<reference evidence="2" key="2">
    <citation type="journal article" date="2021" name="PeerJ">
        <title>Extensive microbial diversity within the chicken gut microbiome revealed by metagenomics and culture.</title>
        <authorList>
            <person name="Gilroy R."/>
            <person name="Ravi A."/>
            <person name="Getino M."/>
            <person name="Pursley I."/>
            <person name="Horton D.L."/>
            <person name="Alikhan N.F."/>
            <person name="Baker D."/>
            <person name="Gharbi K."/>
            <person name="Hall N."/>
            <person name="Watson M."/>
            <person name="Adriaenssens E.M."/>
            <person name="Foster-Nyarko E."/>
            <person name="Jarju S."/>
            <person name="Secka A."/>
            <person name="Antonio M."/>
            <person name="Oren A."/>
            <person name="Chaudhuri R.R."/>
            <person name="La Ragione R."/>
            <person name="Hildebrand F."/>
            <person name="Pallen M.J."/>
        </authorList>
    </citation>
    <scope>NUCLEOTIDE SEQUENCE</scope>
    <source>
        <strain evidence="2">ChiW17-6978</strain>
    </source>
</reference>
<keyword evidence="2" id="KW-0378">Hydrolase</keyword>
<dbReference type="GO" id="GO:0016787">
    <property type="term" value="F:hydrolase activity"/>
    <property type="evidence" value="ECO:0007669"/>
    <property type="project" value="UniProtKB-KW"/>
</dbReference>
<accession>A0A9D1GQW5</accession>
<dbReference type="Proteomes" id="UP000886758">
    <property type="component" value="Unassembled WGS sequence"/>
</dbReference>
<name>A0A9D1GQW5_9MOLU</name>
<dbReference type="Gene3D" id="1.10.10.2520">
    <property type="entry name" value="Cell wall hydrolase SleB, domain 1"/>
    <property type="match status" value="1"/>
</dbReference>
<sequence length="139" mass="15693">MAVIAHNQAEIKLLARLMRAEAESDGQKGMLCVGNVVVNRALANCLDFKNINTIEKAVMQKPGGFEATSKGYFYQAARNQDIELAKRVLKGERFEPATRALWFYNSFGAGCEPQWWGQWNSGKYKSHCFYAPVESENCY</sequence>
<evidence type="ECO:0000259" key="1">
    <source>
        <dbReference type="Pfam" id="PF07486"/>
    </source>
</evidence>
<dbReference type="AlphaFoldDB" id="A0A9D1GQW5"/>
<dbReference type="Pfam" id="PF07486">
    <property type="entry name" value="Hydrolase_2"/>
    <property type="match status" value="1"/>
</dbReference>
<feature type="domain" description="Cell wall hydrolase SleB" evidence="1">
    <location>
        <begin position="25"/>
        <end position="130"/>
    </location>
</feature>
<comment type="caution">
    <text evidence="2">The sequence shown here is derived from an EMBL/GenBank/DDBJ whole genome shotgun (WGS) entry which is preliminary data.</text>
</comment>
<dbReference type="InterPro" id="IPR042047">
    <property type="entry name" value="SleB_dom1"/>
</dbReference>
<evidence type="ECO:0000313" key="3">
    <source>
        <dbReference type="Proteomes" id="UP000886758"/>
    </source>
</evidence>
<dbReference type="EMBL" id="DVLF01000028">
    <property type="protein sequence ID" value="HIT49544.1"/>
    <property type="molecule type" value="Genomic_DNA"/>
</dbReference>
<organism evidence="2 3">
    <name type="scientific">Candidatus Pelethenecus faecipullorum</name>
    <dbReference type="NCBI Taxonomy" id="2840900"/>
    <lineage>
        <taxon>Bacteria</taxon>
        <taxon>Bacillati</taxon>
        <taxon>Mycoplasmatota</taxon>
        <taxon>Mollicutes</taxon>
        <taxon>Candidatus Pelethenecus</taxon>
    </lineage>
</organism>
<gene>
    <name evidence="2" type="ORF">IAD46_00810</name>
</gene>
<evidence type="ECO:0000313" key="2">
    <source>
        <dbReference type="EMBL" id="HIT49544.1"/>
    </source>
</evidence>
<dbReference type="InterPro" id="IPR011105">
    <property type="entry name" value="Cell_wall_hydrolase_SleB"/>
</dbReference>
<protein>
    <submittedName>
        <fullName evidence="2">Cell wall hydrolase</fullName>
    </submittedName>
</protein>
<proteinExistence type="predicted"/>